<dbReference type="SUPFAM" id="SSF56112">
    <property type="entry name" value="Protein kinase-like (PK-like)"/>
    <property type="match status" value="1"/>
</dbReference>
<feature type="compositionally biased region" description="Polar residues" evidence="11">
    <location>
        <begin position="849"/>
        <end position="859"/>
    </location>
</feature>
<dbReference type="Gene3D" id="1.10.510.10">
    <property type="entry name" value="Transferase(Phosphotransferase) domain 1"/>
    <property type="match status" value="1"/>
</dbReference>
<dbReference type="GO" id="GO:0004674">
    <property type="term" value="F:protein serine/threonine kinase activity"/>
    <property type="evidence" value="ECO:0007669"/>
    <property type="project" value="UniProtKB-KW"/>
</dbReference>
<dbReference type="FunFam" id="1.10.510.10:FF:000497">
    <property type="entry name" value="Phosphoinositide 3-kinase regulatory subunit"/>
    <property type="match status" value="1"/>
</dbReference>
<dbReference type="InterPro" id="IPR001680">
    <property type="entry name" value="WD40_rpt"/>
</dbReference>
<dbReference type="GO" id="GO:0034271">
    <property type="term" value="C:phosphatidylinositol 3-kinase complex, class III, type I"/>
    <property type="evidence" value="ECO:0007669"/>
    <property type="project" value="TreeGrafter"/>
</dbReference>
<dbReference type="InterPro" id="IPR015943">
    <property type="entry name" value="WD40/YVTN_repeat-like_dom_sf"/>
</dbReference>
<organism evidence="13 14">
    <name type="scientific">Crassostrea virginica</name>
    <name type="common">Eastern oyster</name>
    <dbReference type="NCBI Taxonomy" id="6565"/>
    <lineage>
        <taxon>Eukaryota</taxon>
        <taxon>Metazoa</taxon>
        <taxon>Spiralia</taxon>
        <taxon>Lophotrochozoa</taxon>
        <taxon>Mollusca</taxon>
        <taxon>Bivalvia</taxon>
        <taxon>Autobranchia</taxon>
        <taxon>Pteriomorphia</taxon>
        <taxon>Ostreida</taxon>
        <taxon>Ostreoidea</taxon>
        <taxon>Ostreidae</taxon>
        <taxon>Crassostrea</taxon>
    </lineage>
</organism>
<evidence type="ECO:0000256" key="1">
    <source>
        <dbReference type="ARBA" id="ARBA00004419"/>
    </source>
</evidence>
<dbReference type="GO" id="GO:0005770">
    <property type="term" value="C:late endosome"/>
    <property type="evidence" value="ECO:0007669"/>
    <property type="project" value="TreeGrafter"/>
</dbReference>
<proteinExistence type="predicted"/>
<evidence type="ECO:0000256" key="3">
    <source>
        <dbReference type="ARBA" id="ARBA00022527"/>
    </source>
</evidence>
<dbReference type="Gene3D" id="2.130.10.10">
    <property type="entry name" value="YVTN repeat-like/Quinoprotein amine dehydrogenase"/>
    <property type="match status" value="2"/>
</dbReference>
<protein>
    <recommendedName>
        <fullName evidence="2">non-specific serine/threonine protein kinase</fullName>
        <ecNumber evidence="2">2.7.11.1</ecNumber>
    </recommendedName>
</protein>
<feature type="domain" description="Protein kinase" evidence="12">
    <location>
        <begin position="26"/>
        <end position="318"/>
    </location>
</feature>
<dbReference type="PROSITE" id="PS50294">
    <property type="entry name" value="WD_REPEATS_REGION"/>
    <property type="match status" value="2"/>
</dbReference>
<evidence type="ECO:0000256" key="5">
    <source>
        <dbReference type="ARBA" id="ARBA00022679"/>
    </source>
</evidence>
<dbReference type="GO" id="GO:0016236">
    <property type="term" value="P:macroautophagy"/>
    <property type="evidence" value="ECO:0007669"/>
    <property type="project" value="InterPro"/>
</dbReference>
<evidence type="ECO:0000313" key="14">
    <source>
        <dbReference type="RefSeq" id="XP_022340487.1"/>
    </source>
</evidence>
<evidence type="ECO:0000256" key="8">
    <source>
        <dbReference type="ARBA" id="ARBA00022777"/>
    </source>
</evidence>
<dbReference type="Pfam" id="PF00400">
    <property type="entry name" value="WD40"/>
    <property type="match status" value="2"/>
</dbReference>
<evidence type="ECO:0000256" key="6">
    <source>
        <dbReference type="ARBA" id="ARBA00022737"/>
    </source>
</evidence>
<dbReference type="Pfam" id="PF22956">
    <property type="entry name" value="VPS15-like_hel"/>
    <property type="match status" value="1"/>
</dbReference>
<comment type="subcellular location">
    <subcellularLocation>
        <location evidence="1">Cytoplasmic vesicle</location>
        <location evidence="1">Autophagosome</location>
    </subcellularLocation>
</comment>
<dbReference type="SUPFAM" id="SSF50978">
    <property type="entry name" value="WD40 repeat-like"/>
    <property type="match status" value="1"/>
</dbReference>
<feature type="repeat" description="WD" evidence="10">
    <location>
        <begin position="1329"/>
        <end position="1362"/>
    </location>
</feature>
<dbReference type="PANTHER" id="PTHR17583:SF0">
    <property type="entry name" value="PHOSPHOINOSITIDE 3-KINASE REGULATORY SUBUNIT 4"/>
    <property type="match status" value="1"/>
</dbReference>
<gene>
    <name evidence="14" type="primary">LOC111135071</name>
</gene>
<dbReference type="InterPro" id="IPR000719">
    <property type="entry name" value="Prot_kinase_dom"/>
</dbReference>
<dbReference type="OrthoDB" id="242910at2759"/>
<sequence length="1362" mass="153704">MGNQLTGIAPSQIQPVDQYLTDIPDYQYENSLGSTRFFKVARARTKEGLAVVKVFVIHDPSLPLSSHRNKLEDIHIRLQGCTSNCLPFQKAIHSDKAALLFRQYVKDSLYDRISTRPFLNRIEKKWLAFQLLCALNQCHRIKVCHGDIKAENVMITSWNWLLLTDFASFKPTYLPEDNPSDFSYFFDTSRRRCCYIAPERFVESGLKNQEGAGQTIDLTSNDEVKSGDITPPMDIFSAGCVICELFTEGTPPFDFSQLLAYRNGEYSPWKVLEKIDDSYIRDLVRHMIKKDPSHRLSAEEYMIQQRGKAFPEYFYTFLKIYLQQFVSAPFIPPDDRITRIKREFPRIVKSLCPQEERSEENVGLVLIISLISSSARKLHFCNTKLMALQLLLEASKFVTTDIILDRIIPNMLNFANDQFPRVRAEVIQMVTQCLLDIDSIPRSDANVFPEYIFPNITHLTQDPVVMVRAAYAENIAKLAETALRVLEMTQRIDLEETEEEETVDGLLYQASYDIELLTLQETIQQKVVTLLSDPDNSVKRALLENGITKLCVFFGRQKANDVLLSHMITFLNDKTDWHLRGSFFDNIVGVAAYVGWQSCSILKPLLDQGLSDPEEYVVHKTLGALKALTELGLIQKAMLQEFLHEVVPFLAHPGIWIRQGAVGFISALTRTFNIADVHCKVLPALQPCLKKPVLQVDKEIFLLNALQDPIPRPVFDYVLRVVQPERLFDILRERQYMRSIIRPGHRTNYSELDETMSQVFKKLSSFGMDESHEDKILAMKDYVLKLHRNRAGSVETKLEVGDSPGRFCIVGPGKSITRRHAELIKQKDSKQQGMDLTTSSRSSKKAQLKEQSVNMNSEWKSMFGSNESDSSTASMSSKAKTLQKTAESLEKKLNTSQIVSQTSSSSSSGSFVTMSQSQVSSEGSIRSLTDKGSDKNPITKYNNCKISLRNIVHRKREHYSAESKDLLEIAWERRPPPSNWKPKGLLMAQLQEHRAAINRIQVSHDHAFFASASNDGTVKLWETEKLEGNSVANRSKQTLKNTSLPGEKVKGLVFCEAPGPSLSLASFTDLGAIHIYKIETGKASWNRDLSVDKPDYGNIVDMSFFDTGVQSVLSYATVNGFLVGHDLRTNKEVWKLRNDPKAGLITSFAVHHSQCWLAVGTSSGTHVCWDMRFQLPINSIAHPTGARVRRLIMHPQEQSWLISATQGNNEVSIWDVETGARQKVLWASPTPTLSLNQASHHSVYGLHMAVTDTNVFMLTGGSDMRARFWDLSHPANSFILAGAASDPVQQTGVNYRAKLVDGVEVIQELYTKKQVTSDDAPRRGPEPPPQGHRDIISDINLCQSSQCMVITGSRDGVIKVWK</sequence>
<evidence type="ECO:0000259" key="12">
    <source>
        <dbReference type="PROSITE" id="PS50011"/>
    </source>
</evidence>
<keyword evidence="5" id="KW-0808">Transferase</keyword>
<accession>A0A8B8EIK0</accession>
<dbReference type="Proteomes" id="UP000694844">
    <property type="component" value="Chromosome 5"/>
</dbReference>
<evidence type="ECO:0000256" key="9">
    <source>
        <dbReference type="ARBA" id="ARBA00022840"/>
    </source>
</evidence>
<dbReference type="InterPro" id="IPR055231">
    <property type="entry name" value="2AA_helical"/>
</dbReference>
<evidence type="ECO:0000256" key="2">
    <source>
        <dbReference type="ARBA" id="ARBA00012513"/>
    </source>
</evidence>
<dbReference type="InterPro" id="IPR036322">
    <property type="entry name" value="WD40_repeat_dom_sf"/>
</dbReference>
<dbReference type="EC" id="2.7.11.1" evidence="2"/>
<evidence type="ECO:0000313" key="13">
    <source>
        <dbReference type="Proteomes" id="UP000694844"/>
    </source>
</evidence>
<dbReference type="PROSITE" id="PS50082">
    <property type="entry name" value="WD_REPEATS_2"/>
    <property type="match status" value="2"/>
</dbReference>
<dbReference type="SMART" id="SM00320">
    <property type="entry name" value="WD40"/>
    <property type="match status" value="5"/>
</dbReference>
<dbReference type="InterPro" id="IPR045162">
    <property type="entry name" value="Vps15-like"/>
</dbReference>
<dbReference type="GO" id="GO:0005524">
    <property type="term" value="F:ATP binding"/>
    <property type="evidence" value="ECO:0007669"/>
    <property type="project" value="UniProtKB-KW"/>
</dbReference>
<keyword evidence="13" id="KW-1185">Reference proteome</keyword>
<dbReference type="GO" id="GO:0034272">
    <property type="term" value="C:phosphatidylinositol 3-kinase complex, class III, type II"/>
    <property type="evidence" value="ECO:0007669"/>
    <property type="project" value="TreeGrafter"/>
</dbReference>
<keyword evidence="4 10" id="KW-0853">WD repeat</keyword>
<dbReference type="PROSITE" id="PS50011">
    <property type="entry name" value="PROTEIN_KINASE_DOM"/>
    <property type="match status" value="1"/>
</dbReference>
<dbReference type="InterPro" id="IPR008271">
    <property type="entry name" value="Ser/Thr_kinase_AS"/>
</dbReference>
<evidence type="ECO:0000256" key="10">
    <source>
        <dbReference type="PROSITE-ProRule" id="PRU00221"/>
    </source>
</evidence>
<evidence type="ECO:0000256" key="4">
    <source>
        <dbReference type="ARBA" id="ARBA00022574"/>
    </source>
</evidence>
<dbReference type="SMART" id="SM00220">
    <property type="entry name" value="S_TKc"/>
    <property type="match status" value="1"/>
</dbReference>
<feature type="compositionally biased region" description="Low complexity" evidence="11">
    <location>
        <begin position="865"/>
        <end position="877"/>
    </location>
</feature>
<evidence type="ECO:0000256" key="11">
    <source>
        <dbReference type="SAM" id="MobiDB-lite"/>
    </source>
</evidence>
<keyword evidence="6" id="KW-0677">Repeat</keyword>
<dbReference type="GeneID" id="111135071"/>
<dbReference type="GO" id="GO:0006623">
    <property type="term" value="P:protein targeting to vacuole"/>
    <property type="evidence" value="ECO:0007669"/>
    <property type="project" value="TreeGrafter"/>
</dbReference>
<dbReference type="PROSITE" id="PS00108">
    <property type="entry name" value="PROTEIN_KINASE_ST"/>
    <property type="match status" value="1"/>
</dbReference>
<dbReference type="GO" id="GO:0005776">
    <property type="term" value="C:autophagosome"/>
    <property type="evidence" value="ECO:0007669"/>
    <property type="project" value="UniProtKB-SubCell"/>
</dbReference>
<dbReference type="Pfam" id="PF00069">
    <property type="entry name" value="Pkinase"/>
    <property type="match status" value="1"/>
</dbReference>
<dbReference type="GO" id="GO:0071561">
    <property type="term" value="C:nucleus-vacuole junction"/>
    <property type="evidence" value="ECO:0007669"/>
    <property type="project" value="TreeGrafter"/>
</dbReference>
<reference evidence="14" key="1">
    <citation type="submission" date="2025-08" db="UniProtKB">
        <authorList>
            <consortium name="RefSeq"/>
        </authorList>
    </citation>
    <scope>IDENTIFICATION</scope>
    <source>
        <tissue evidence="14">Whole sample</tissue>
    </source>
</reference>
<dbReference type="Gene3D" id="1.25.10.10">
    <property type="entry name" value="Leucine-rich Repeat Variant"/>
    <property type="match status" value="1"/>
</dbReference>
<dbReference type="KEGG" id="cvn:111135071"/>
<dbReference type="InterPro" id="IPR011009">
    <property type="entry name" value="Kinase-like_dom_sf"/>
</dbReference>
<dbReference type="FunFam" id="1.25.10.10:FF:000342">
    <property type="entry name" value="Serine/threonine-protein kinase VPS15"/>
    <property type="match status" value="1"/>
</dbReference>
<name>A0A8B8EIK0_CRAVI</name>
<dbReference type="CDD" id="cd13980">
    <property type="entry name" value="STKc_Vps15"/>
    <property type="match status" value="1"/>
</dbReference>
<dbReference type="RefSeq" id="XP_022340487.1">
    <property type="nucleotide sequence ID" value="XM_022484779.1"/>
</dbReference>
<feature type="compositionally biased region" description="Polar residues" evidence="11">
    <location>
        <begin position="831"/>
        <end position="841"/>
    </location>
</feature>
<keyword evidence="3" id="KW-0723">Serine/threonine-protein kinase</keyword>
<feature type="region of interest" description="Disordered" evidence="11">
    <location>
        <begin position="826"/>
        <end position="936"/>
    </location>
</feature>
<dbReference type="InterPro" id="IPR016024">
    <property type="entry name" value="ARM-type_fold"/>
</dbReference>
<dbReference type="GO" id="GO:0045324">
    <property type="term" value="P:late endosome to vacuole transport"/>
    <property type="evidence" value="ECO:0007669"/>
    <property type="project" value="InterPro"/>
</dbReference>
<keyword evidence="8" id="KW-0418">Kinase</keyword>
<keyword evidence="9" id="KW-0067">ATP-binding</keyword>
<keyword evidence="7" id="KW-0547">Nucleotide-binding</keyword>
<feature type="compositionally biased region" description="Low complexity" evidence="11">
    <location>
        <begin position="895"/>
        <end position="918"/>
    </location>
</feature>
<dbReference type="SUPFAM" id="SSF48371">
    <property type="entry name" value="ARM repeat"/>
    <property type="match status" value="1"/>
</dbReference>
<evidence type="ECO:0000256" key="7">
    <source>
        <dbReference type="ARBA" id="ARBA00022741"/>
    </source>
</evidence>
<dbReference type="PANTHER" id="PTHR17583">
    <property type="entry name" value="PHOSPHOINOSITIDE 3-KINASE REGULATORY SUBUNIT 4"/>
    <property type="match status" value="1"/>
</dbReference>
<dbReference type="InterPro" id="IPR011989">
    <property type="entry name" value="ARM-like"/>
</dbReference>
<feature type="repeat" description="WD" evidence="10">
    <location>
        <begin position="990"/>
        <end position="1024"/>
    </location>
</feature>